<proteinExistence type="predicted"/>
<accession>A0A9P4Y6Q0</accession>
<dbReference type="Proteomes" id="UP000803844">
    <property type="component" value="Unassembled WGS sequence"/>
</dbReference>
<dbReference type="GeneID" id="63836679"/>
<dbReference type="AlphaFoldDB" id="A0A9P4Y6Q0"/>
<keyword evidence="2" id="KW-1185">Reference proteome</keyword>
<evidence type="ECO:0000313" key="2">
    <source>
        <dbReference type="Proteomes" id="UP000803844"/>
    </source>
</evidence>
<sequence>MYIVLDRLDSADDVRIHEIMNELARMVGKSQCCVKIAVVVEESQMEGTWRVQDVPSYLASPNRLFDLHMNQRQLSEETEKRPRIWSGFENPLLSR</sequence>
<gene>
    <name evidence="1" type="ORF">M406DRAFT_321782</name>
</gene>
<dbReference type="EMBL" id="MU032346">
    <property type="protein sequence ID" value="KAF3767932.1"/>
    <property type="molecule type" value="Genomic_DNA"/>
</dbReference>
<dbReference type="RefSeq" id="XP_040778893.1">
    <property type="nucleotide sequence ID" value="XM_040919550.1"/>
</dbReference>
<protein>
    <submittedName>
        <fullName evidence="1">Uncharacterized protein</fullName>
    </submittedName>
</protein>
<organism evidence="1 2">
    <name type="scientific">Cryphonectria parasitica (strain ATCC 38755 / EP155)</name>
    <dbReference type="NCBI Taxonomy" id="660469"/>
    <lineage>
        <taxon>Eukaryota</taxon>
        <taxon>Fungi</taxon>
        <taxon>Dikarya</taxon>
        <taxon>Ascomycota</taxon>
        <taxon>Pezizomycotina</taxon>
        <taxon>Sordariomycetes</taxon>
        <taxon>Sordariomycetidae</taxon>
        <taxon>Diaporthales</taxon>
        <taxon>Cryphonectriaceae</taxon>
        <taxon>Cryphonectria-Endothia species complex</taxon>
        <taxon>Cryphonectria</taxon>
    </lineage>
</organism>
<comment type="caution">
    <text evidence="1">The sequence shown here is derived from an EMBL/GenBank/DDBJ whole genome shotgun (WGS) entry which is preliminary data.</text>
</comment>
<evidence type="ECO:0000313" key="1">
    <source>
        <dbReference type="EMBL" id="KAF3767932.1"/>
    </source>
</evidence>
<reference evidence="1" key="1">
    <citation type="journal article" date="2020" name="Phytopathology">
        <title>Genome sequence of the chestnut blight fungus Cryphonectria parasitica EP155: A fundamental resource for an archetypical invasive plant pathogen.</title>
        <authorList>
            <person name="Crouch J.A."/>
            <person name="Dawe A."/>
            <person name="Aerts A."/>
            <person name="Barry K."/>
            <person name="Churchill A.C.L."/>
            <person name="Grimwood J."/>
            <person name="Hillman B."/>
            <person name="Milgroom M.G."/>
            <person name="Pangilinan J."/>
            <person name="Smith M."/>
            <person name="Salamov A."/>
            <person name="Schmutz J."/>
            <person name="Yadav J."/>
            <person name="Grigoriev I.V."/>
            <person name="Nuss D."/>
        </authorList>
    </citation>
    <scope>NUCLEOTIDE SEQUENCE</scope>
    <source>
        <strain evidence="1">EP155</strain>
    </source>
</reference>
<name>A0A9P4Y6Q0_CRYP1</name>